<evidence type="ECO:0000256" key="3">
    <source>
        <dbReference type="ARBA" id="ARBA00004613"/>
    </source>
</evidence>
<protein>
    <recommendedName>
        <fullName evidence="17">CFEM domain-containing protein</fullName>
    </recommendedName>
</protein>
<proteinExistence type="inferred from homology"/>
<feature type="region of interest" description="Disordered" evidence="14">
    <location>
        <begin position="91"/>
        <end position="193"/>
    </location>
</feature>
<evidence type="ECO:0000256" key="11">
    <source>
        <dbReference type="ARBA" id="ARBA00023157"/>
    </source>
</evidence>
<feature type="signal peptide" evidence="16">
    <location>
        <begin position="1"/>
        <end position="27"/>
    </location>
</feature>
<dbReference type="GO" id="GO:0098552">
    <property type="term" value="C:side of membrane"/>
    <property type="evidence" value="ECO:0007669"/>
    <property type="project" value="UniProtKB-KW"/>
</dbReference>
<dbReference type="Proteomes" id="UP000277580">
    <property type="component" value="Unassembled WGS sequence"/>
</dbReference>
<feature type="chain" id="PRO_5018259424" description="CFEM domain-containing protein" evidence="16">
    <location>
        <begin position="28"/>
        <end position="571"/>
    </location>
</feature>
<dbReference type="InterPro" id="IPR008427">
    <property type="entry name" value="Extracellular_membr_CFEM_dom"/>
</dbReference>
<keyword evidence="12" id="KW-0449">Lipoprotein</keyword>
<evidence type="ECO:0000256" key="4">
    <source>
        <dbReference type="ARBA" id="ARBA00010031"/>
    </source>
</evidence>
<dbReference type="Pfam" id="PF05730">
    <property type="entry name" value="CFEM"/>
    <property type="match status" value="1"/>
</dbReference>
<feature type="transmembrane region" description="Helical" evidence="15">
    <location>
        <begin position="197"/>
        <end position="221"/>
    </location>
</feature>
<dbReference type="PROSITE" id="PS51257">
    <property type="entry name" value="PROKAR_LIPOPROTEIN"/>
    <property type="match status" value="1"/>
</dbReference>
<evidence type="ECO:0000256" key="9">
    <source>
        <dbReference type="ARBA" id="ARBA00022989"/>
    </source>
</evidence>
<feature type="compositionally biased region" description="Polar residues" evidence="14">
    <location>
        <begin position="430"/>
        <end position="452"/>
    </location>
</feature>
<evidence type="ECO:0000256" key="14">
    <source>
        <dbReference type="SAM" id="MobiDB-lite"/>
    </source>
</evidence>
<keyword evidence="8 16" id="KW-0732">Signal</keyword>
<feature type="compositionally biased region" description="Basic and acidic residues" evidence="14">
    <location>
        <begin position="562"/>
        <end position="571"/>
    </location>
</feature>
<feature type="compositionally biased region" description="Polar residues" evidence="14">
    <location>
        <begin position="531"/>
        <end position="545"/>
    </location>
</feature>
<evidence type="ECO:0000256" key="5">
    <source>
        <dbReference type="ARBA" id="ARBA00022525"/>
    </source>
</evidence>
<dbReference type="AlphaFoldDB" id="A0A3N4KNL9"/>
<evidence type="ECO:0000256" key="16">
    <source>
        <dbReference type="SAM" id="SignalP"/>
    </source>
</evidence>
<keyword evidence="6" id="KW-0325">Glycoprotein</keyword>
<gene>
    <name evidence="18" type="ORF">P167DRAFT_164625</name>
</gene>
<keyword evidence="7 15" id="KW-0812">Transmembrane</keyword>
<feature type="compositionally biased region" description="Polar residues" evidence="14">
    <location>
        <begin position="392"/>
        <end position="403"/>
    </location>
</feature>
<feature type="compositionally biased region" description="Low complexity" evidence="14">
    <location>
        <begin position="547"/>
        <end position="561"/>
    </location>
</feature>
<dbReference type="PROSITE" id="PS52012">
    <property type="entry name" value="CFEM"/>
    <property type="match status" value="1"/>
</dbReference>
<evidence type="ECO:0000313" key="19">
    <source>
        <dbReference type="Proteomes" id="UP000277580"/>
    </source>
</evidence>
<feature type="compositionally biased region" description="Polar residues" evidence="14">
    <location>
        <begin position="147"/>
        <end position="160"/>
    </location>
</feature>
<evidence type="ECO:0000259" key="17">
    <source>
        <dbReference type="PROSITE" id="PS52012"/>
    </source>
</evidence>
<feature type="disulfide bond" evidence="13">
    <location>
        <begin position="48"/>
        <end position="88"/>
    </location>
</feature>
<keyword evidence="10 15" id="KW-0472">Membrane</keyword>
<evidence type="ECO:0000256" key="8">
    <source>
        <dbReference type="ARBA" id="ARBA00022729"/>
    </source>
</evidence>
<dbReference type="InParanoid" id="A0A3N4KNL9"/>
<reference evidence="18 19" key="1">
    <citation type="journal article" date="2018" name="Nat. Ecol. Evol.">
        <title>Pezizomycetes genomes reveal the molecular basis of ectomycorrhizal truffle lifestyle.</title>
        <authorList>
            <person name="Murat C."/>
            <person name="Payen T."/>
            <person name="Noel B."/>
            <person name="Kuo A."/>
            <person name="Morin E."/>
            <person name="Chen J."/>
            <person name="Kohler A."/>
            <person name="Krizsan K."/>
            <person name="Balestrini R."/>
            <person name="Da Silva C."/>
            <person name="Montanini B."/>
            <person name="Hainaut M."/>
            <person name="Levati E."/>
            <person name="Barry K.W."/>
            <person name="Belfiori B."/>
            <person name="Cichocki N."/>
            <person name="Clum A."/>
            <person name="Dockter R.B."/>
            <person name="Fauchery L."/>
            <person name="Guy J."/>
            <person name="Iotti M."/>
            <person name="Le Tacon F."/>
            <person name="Lindquist E.A."/>
            <person name="Lipzen A."/>
            <person name="Malagnac F."/>
            <person name="Mello A."/>
            <person name="Molinier V."/>
            <person name="Miyauchi S."/>
            <person name="Poulain J."/>
            <person name="Riccioni C."/>
            <person name="Rubini A."/>
            <person name="Sitrit Y."/>
            <person name="Splivallo R."/>
            <person name="Traeger S."/>
            <person name="Wang M."/>
            <person name="Zifcakova L."/>
            <person name="Wipf D."/>
            <person name="Zambonelli A."/>
            <person name="Paolocci F."/>
            <person name="Nowrousian M."/>
            <person name="Ottonello S."/>
            <person name="Baldrian P."/>
            <person name="Spatafora J.W."/>
            <person name="Henrissat B."/>
            <person name="Nagy L.G."/>
            <person name="Aury J.M."/>
            <person name="Wincker P."/>
            <person name="Grigoriev I.V."/>
            <person name="Bonfante P."/>
            <person name="Martin F.M."/>
        </authorList>
    </citation>
    <scope>NUCLEOTIDE SEQUENCE [LARGE SCALE GENOMIC DNA]</scope>
    <source>
        <strain evidence="18 19">CCBAS932</strain>
    </source>
</reference>
<evidence type="ECO:0000256" key="2">
    <source>
        <dbReference type="ARBA" id="ARBA00004589"/>
    </source>
</evidence>
<organism evidence="18 19">
    <name type="scientific">Morchella conica CCBAS932</name>
    <dbReference type="NCBI Taxonomy" id="1392247"/>
    <lineage>
        <taxon>Eukaryota</taxon>
        <taxon>Fungi</taxon>
        <taxon>Dikarya</taxon>
        <taxon>Ascomycota</taxon>
        <taxon>Pezizomycotina</taxon>
        <taxon>Pezizomycetes</taxon>
        <taxon>Pezizales</taxon>
        <taxon>Morchellaceae</taxon>
        <taxon>Morchella</taxon>
    </lineage>
</organism>
<comment type="subcellular location">
    <subcellularLocation>
        <location evidence="2">Membrane</location>
        <topology evidence="2">Lipid-anchor</topology>
        <topology evidence="2">GPI-anchor</topology>
    </subcellularLocation>
    <subcellularLocation>
        <location evidence="1">Membrane</location>
        <topology evidence="1">Single-pass membrane protein</topology>
    </subcellularLocation>
    <subcellularLocation>
        <location evidence="3">Secreted</location>
    </subcellularLocation>
</comment>
<keyword evidence="9 15" id="KW-1133">Transmembrane helix</keyword>
<evidence type="ECO:0000256" key="13">
    <source>
        <dbReference type="PROSITE-ProRule" id="PRU01356"/>
    </source>
</evidence>
<feature type="disulfide bond" evidence="13">
    <location>
        <begin position="52"/>
        <end position="83"/>
    </location>
</feature>
<feature type="region of interest" description="Disordered" evidence="14">
    <location>
        <begin position="479"/>
        <end position="571"/>
    </location>
</feature>
<dbReference type="STRING" id="1392247.A0A3N4KNL9"/>
<dbReference type="PANTHER" id="PTHR15549">
    <property type="entry name" value="PAIRED IMMUNOGLOBULIN-LIKE TYPE 2 RECEPTOR"/>
    <property type="match status" value="1"/>
</dbReference>
<keyword evidence="19" id="KW-1185">Reference proteome</keyword>
<accession>A0A3N4KNL9</accession>
<dbReference type="GO" id="GO:0071944">
    <property type="term" value="C:cell periphery"/>
    <property type="evidence" value="ECO:0007669"/>
    <property type="project" value="UniProtKB-ARBA"/>
</dbReference>
<keyword evidence="5" id="KW-0964">Secreted</keyword>
<dbReference type="EMBL" id="ML119130">
    <property type="protein sequence ID" value="RPB12127.1"/>
    <property type="molecule type" value="Genomic_DNA"/>
</dbReference>
<dbReference type="InterPro" id="IPR051694">
    <property type="entry name" value="Immunoregulatory_rcpt-like"/>
</dbReference>
<feature type="domain" description="CFEM" evidence="17">
    <location>
        <begin position="20"/>
        <end position="132"/>
    </location>
</feature>
<feature type="region of interest" description="Disordered" evidence="14">
    <location>
        <begin position="381"/>
        <end position="453"/>
    </location>
</feature>
<evidence type="ECO:0000256" key="1">
    <source>
        <dbReference type="ARBA" id="ARBA00004167"/>
    </source>
</evidence>
<feature type="compositionally biased region" description="Low complexity" evidence="14">
    <location>
        <begin position="168"/>
        <end position="185"/>
    </location>
</feature>
<dbReference type="OrthoDB" id="5343171at2759"/>
<keyword evidence="6" id="KW-0336">GPI-anchor</keyword>
<evidence type="ECO:0000256" key="10">
    <source>
        <dbReference type="ARBA" id="ARBA00023136"/>
    </source>
</evidence>
<evidence type="ECO:0000256" key="15">
    <source>
        <dbReference type="SAM" id="Phobius"/>
    </source>
</evidence>
<keyword evidence="11 13" id="KW-1015">Disulfide bond</keyword>
<comment type="similarity">
    <text evidence="4">Belongs to the RBT5 family.</text>
</comment>
<name>A0A3N4KNL9_9PEZI</name>
<evidence type="ECO:0000256" key="12">
    <source>
        <dbReference type="ARBA" id="ARBA00023288"/>
    </source>
</evidence>
<evidence type="ECO:0000256" key="7">
    <source>
        <dbReference type="ARBA" id="ARBA00022692"/>
    </source>
</evidence>
<evidence type="ECO:0000313" key="18">
    <source>
        <dbReference type="EMBL" id="RPB12127.1"/>
    </source>
</evidence>
<feature type="compositionally biased region" description="Low complexity" evidence="14">
    <location>
        <begin position="114"/>
        <end position="146"/>
    </location>
</feature>
<dbReference type="GO" id="GO:0005576">
    <property type="term" value="C:extracellular region"/>
    <property type="evidence" value="ECO:0007669"/>
    <property type="project" value="UniProtKB-SubCell"/>
</dbReference>
<feature type="disulfide bond" evidence="13">
    <location>
        <begin position="62"/>
        <end position="69"/>
    </location>
</feature>
<sequence>MSPSLPKSSFVFVILFTISCIVPFTTALPGGLRPREILPDFLSFIPSCAVKCTSRKIADVDCQDNSQACLCNSPGFQDSLWECIDGDCGGPRSQAHDESESTVKSLCKSRDSMTETSTSSTSSQIPTSATGSSEPAAETSTASRSSQEPSPTAQISTTPTAAADGPLTTTAVSDGATASSASTAVTKKEKPKLSTPAIVGISIGAFCLTAAVIGACVFCICRKNHRKQAQSLEPHAPRGGAAISGDKENIGYGGWISIDHSNNTGGYYSNHGVTPINTDVANEKPNAHNGLNISPVSPVSPTIFRGFEFGESIQQRGQPVGSQKIMENPHQFMPPAMIYTPPSPIGSVDRTSDSVILPSPAQNRIHSSNFSVHSYDGYPGIAISTDSPEDFQMSSQHHTCSSATEKRSDHPSDPLISAATPPRCTPSPPVSESSASIRSTQGPPTTGISRSDTLAWRRELDEAAGRALTRVLHSEQSINEEMDEAKRRKSSIPGLNRFSRRLSRDHRADEENSLVGGEKSTGFWGGFGSKGSRTSRTSPAKNSGFMNRRSNSNASGGSKRSIIPERGGRIN</sequence>
<evidence type="ECO:0000256" key="6">
    <source>
        <dbReference type="ARBA" id="ARBA00022622"/>
    </source>
</evidence>
<comment type="caution">
    <text evidence="13">Lacks conserved residue(s) required for the propagation of feature annotation.</text>
</comment>